<dbReference type="GO" id="GO:0006303">
    <property type="term" value="P:double-strand break repair via nonhomologous end joining"/>
    <property type="evidence" value="ECO:0007669"/>
    <property type="project" value="TreeGrafter"/>
</dbReference>
<feature type="compositionally biased region" description="Polar residues" evidence="16">
    <location>
        <begin position="599"/>
        <end position="614"/>
    </location>
</feature>
<dbReference type="AlphaFoldDB" id="A0A8S3YNP3"/>
<evidence type="ECO:0000256" key="15">
    <source>
        <dbReference type="ARBA" id="ARBA00042738"/>
    </source>
</evidence>
<evidence type="ECO:0000313" key="19">
    <source>
        <dbReference type="Proteomes" id="UP000678393"/>
    </source>
</evidence>
<comment type="caution">
    <text evidence="18">The sequence shown here is derived from an EMBL/GenBank/DDBJ whole genome shotgun (WGS) entry which is preliminary data.</text>
</comment>
<dbReference type="PANTHER" id="PTHR23240">
    <property type="entry name" value="DNA CROSS-LINK REPAIR PROTEIN PSO2/SNM1-RELATED"/>
    <property type="match status" value="1"/>
</dbReference>
<feature type="compositionally biased region" description="Polar residues" evidence="16">
    <location>
        <begin position="449"/>
        <end position="481"/>
    </location>
</feature>
<dbReference type="InterPro" id="IPR011084">
    <property type="entry name" value="DRMBL"/>
</dbReference>
<dbReference type="EC" id="3.5.2.6" evidence="5"/>
<keyword evidence="7" id="KW-0540">Nuclease</keyword>
<dbReference type="GO" id="GO:0036297">
    <property type="term" value="P:interstrand cross-link repair"/>
    <property type="evidence" value="ECO:0007669"/>
    <property type="project" value="TreeGrafter"/>
</dbReference>
<comment type="subcellular location">
    <subcellularLocation>
        <location evidence="3">Chromosome</location>
        <location evidence="3">Telomere</location>
    </subcellularLocation>
    <subcellularLocation>
        <location evidence="2">Nucleus</location>
    </subcellularLocation>
</comment>
<dbReference type="EMBL" id="CAJHNH020000595">
    <property type="protein sequence ID" value="CAG5118709.1"/>
    <property type="molecule type" value="Genomic_DNA"/>
</dbReference>
<feature type="region of interest" description="Disordered" evidence="16">
    <location>
        <begin position="448"/>
        <end position="537"/>
    </location>
</feature>
<feature type="region of interest" description="Disordered" evidence="16">
    <location>
        <begin position="599"/>
        <end position="677"/>
    </location>
</feature>
<feature type="compositionally biased region" description="Low complexity" evidence="16">
    <location>
        <begin position="501"/>
        <end position="534"/>
    </location>
</feature>
<dbReference type="InterPro" id="IPR001279">
    <property type="entry name" value="Metallo-B-lactamas"/>
</dbReference>
<dbReference type="GO" id="GO:0008800">
    <property type="term" value="F:beta-lactamase activity"/>
    <property type="evidence" value="ECO:0007669"/>
    <property type="project" value="UniProtKB-EC"/>
</dbReference>
<feature type="domain" description="Metallo-beta-lactamase" evidence="17">
    <location>
        <begin position="1"/>
        <end position="169"/>
    </location>
</feature>
<dbReference type="GO" id="GO:0000723">
    <property type="term" value="P:telomere maintenance"/>
    <property type="evidence" value="ECO:0007669"/>
    <property type="project" value="TreeGrafter"/>
</dbReference>
<dbReference type="GO" id="GO:0005634">
    <property type="term" value="C:nucleus"/>
    <property type="evidence" value="ECO:0007669"/>
    <property type="project" value="UniProtKB-SubCell"/>
</dbReference>
<evidence type="ECO:0000256" key="6">
    <source>
        <dbReference type="ARBA" id="ARBA00022454"/>
    </source>
</evidence>
<organism evidence="18 19">
    <name type="scientific">Candidula unifasciata</name>
    <dbReference type="NCBI Taxonomy" id="100452"/>
    <lineage>
        <taxon>Eukaryota</taxon>
        <taxon>Metazoa</taxon>
        <taxon>Spiralia</taxon>
        <taxon>Lophotrochozoa</taxon>
        <taxon>Mollusca</taxon>
        <taxon>Gastropoda</taxon>
        <taxon>Heterobranchia</taxon>
        <taxon>Euthyneura</taxon>
        <taxon>Panpulmonata</taxon>
        <taxon>Eupulmonata</taxon>
        <taxon>Stylommatophora</taxon>
        <taxon>Helicina</taxon>
        <taxon>Helicoidea</taxon>
        <taxon>Geomitridae</taxon>
        <taxon>Candidula</taxon>
    </lineage>
</organism>
<evidence type="ECO:0000313" key="18">
    <source>
        <dbReference type="EMBL" id="CAG5118709.1"/>
    </source>
</evidence>
<comment type="similarity">
    <text evidence="4">Belongs to the DNA repair metallo-beta-lactamase (DRMBL) family.</text>
</comment>
<dbReference type="PANTHER" id="PTHR23240:SF26">
    <property type="entry name" value="5' EXONUCLEASE APOLLO"/>
    <property type="match status" value="1"/>
</dbReference>
<keyword evidence="9" id="KW-0378">Hydrolase</keyword>
<evidence type="ECO:0000259" key="17">
    <source>
        <dbReference type="SMART" id="SM00849"/>
    </source>
</evidence>
<evidence type="ECO:0000256" key="1">
    <source>
        <dbReference type="ARBA" id="ARBA00001526"/>
    </source>
</evidence>
<keyword evidence="10" id="KW-0779">Telomere</keyword>
<keyword evidence="11" id="KW-0234">DNA repair</keyword>
<evidence type="ECO:0000256" key="16">
    <source>
        <dbReference type="SAM" id="MobiDB-lite"/>
    </source>
</evidence>
<accession>A0A8S3YNP3</accession>
<name>A0A8S3YNP3_9EUPU</name>
<evidence type="ECO:0000256" key="14">
    <source>
        <dbReference type="ARBA" id="ARBA00041693"/>
    </source>
</evidence>
<dbReference type="Proteomes" id="UP000678393">
    <property type="component" value="Unassembled WGS sequence"/>
</dbReference>
<gene>
    <name evidence="18" type="ORF">CUNI_LOCUS4267</name>
</gene>
<sequence length="967" mass="106033">MNGHILYGTNIAVDYWKIQGRGNNFVHFLTHLHGDHIVGLTSSWHKPIYCSEFTAHLLTTRHGLPVSLLRVCELNQSKLVSEPGCQGFTVTAYDANHCPGAVMFYFQGDFGNILYTGDFRSSPQLIETCSHLVGNVDILYLDNTFCSPKCVFPSRDECLSMMVNVIQQHPLHHVLIGVRKLGKESLLAKIGVTLNETICVSPACYYMSQMLFATDVFTTSSLGNTCRIKTVPMHTINRRFIEQLNATRPTIAIIPSAIFTGLDCQPYSQDSNIFLIPYSDHCSYAELLEFVSTLRPARVLPIVQQQRGPFGADVSDRTDMGCFQSFLLKDRAGKHIAGDSKWDSRLQSLRQFSEKTKSSNTEGTFLKERFDDGNINSTQRFSSLSICKLEQIFHSCKKSGLKSRVRGRNRSATHTIYNRCMTGVGCKRSATGVVYVDCVADENLIKDSSIPQPSQRSSDITPHPTQQNSYLPSLHINSHPTHGSDIPSHPTQSTDTISHPTKSSDTTSHTTQSSDTISHSTQSTDTTSHFTQSSYVTSHPTQQMPCLTSLDILHPTQSSHVISHPAQQNLYLPSSDITSHSTQQKPCLTSSDIFSHPTLSSNITSHPTQQNLCLPSSDTTSHSAQSSANTSHPTQSLDTTSQPPQNSETPSRHTQQNPCLPGTDTPSHPTQLEESLVSRQHSNILHASSADLHAGDCNHIWGTVGSVITHPNSPNGNRISGLVDIRHIDLLHGCSVVKSASTHPNSVCYCGIAEPVTTHNSNSVHDSSIVMSADIQHATSLHKCPHSGKYSYLEKERCGFVLSTPSNTSSGSDAGKHIGSIKFDHHGGAILPLSLTDSSQVNIGRSNSTDPPSSSQTCLVSRDSTGKSFGLADHHHHQCHLTSIFSGTAHLPQQDSFKSPHRNGFISEFIEATEARNGDKSAHSVCRQSRFPSTIQRRKYNVLKSKNNGIGSVSHFILSLKEFLGKT</sequence>
<keyword evidence="8" id="KW-0227">DNA damage</keyword>
<dbReference type="OrthoDB" id="262529at2759"/>
<dbReference type="Pfam" id="PF07522">
    <property type="entry name" value="DRMBL"/>
    <property type="match status" value="1"/>
</dbReference>
<dbReference type="GO" id="GO:0035312">
    <property type="term" value="F:5'-3' DNA exonuclease activity"/>
    <property type="evidence" value="ECO:0007669"/>
    <property type="project" value="TreeGrafter"/>
</dbReference>
<dbReference type="SMART" id="SM00849">
    <property type="entry name" value="Lactamase_B"/>
    <property type="match status" value="1"/>
</dbReference>
<feature type="compositionally biased region" description="Polar residues" evidence="16">
    <location>
        <begin position="489"/>
        <end position="500"/>
    </location>
</feature>
<evidence type="ECO:0000256" key="9">
    <source>
        <dbReference type="ARBA" id="ARBA00022801"/>
    </source>
</evidence>
<keyword evidence="19" id="KW-1185">Reference proteome</keyword>
<evidence type="ECO:0000256" key="10">
    <source>
        <dbReference type="ARBA" id="ARBA00022895"/>
    </source>
</evidence>
<dbReference type="Gene3D" id="3.60.15.10">
    <property type="entry name" value="Ribonuclease Z/Hydroxyacylglutathione hydrolase-like"/>
    <property type="match status" value="1"/>
</dbReference>
<keyword evidence="6" id="KW-0158">Chromosome</keyword>
<evidence type="ECO:0000256" key="7">
    <source>
        <dbReference type="ARBA" id="ARBA00022722"/>
    </source>
</evidence>
<dbReference type="SUPFAM" id="SSF56281">
    <property type="entry name" value="Metallo-hydrolase/oxidoreductase"/>
    <property type="match status" value="1"/>
</dbReference>
<keyword evidence="12" id="KW-0539">Nucleus</keyword>
<dbReference type="InterPro" id="IPR036866">
    <property type="entry name" value="RibonucZ/Hydroxyglut_hydro"/>
</dbReference>
<dbReference type="GO" id="GO:0003684">
    <property type="term" value="F:damaged DNA binding"/>
    <property type="evidence" value="ECO:0007669"/>
    <property type="project" value="TreeGrafter"/>
</dbReference>
<evidence type="ECO:0000256" key="13">
    <source>
        <dbReference type="ARBA" id="ARBA00039555"/>
    </source>
</evidence>
<evidence type="ECO:0000256" key="2">
    <source>
        <dbReference type="ARBA" id="ARBA00004123"/>
    </source>
</evidence>
<evidence type="ECO:0000256" key="5">
    <source>
        <dbReference type="ARBA" id="ARBA00012865"/>
    </source>
</evidence>
<comment type="catalytic activity">
    <reaction evidence="1">
        <text>a beta-lactam + H2O = a substituted beta-amino acid</text>
        <dbReference type="Rhea" id="RHEA:20401"/>
        <dbReference type="ChEBI" id="CHEBI:15377"/>
        <dbReference type="ChEBI" id="CHEBI:35627"/>
        <dbReference type="ChEBI" id="CHEBI:140347"/>
        <dbReference type="EC" id="3.5.2.6"/>
    </reaction>
</comment>
<dbReference type="GO" id="GO:0000781">
    <property type="term" value="C:chromosome, telomeric region"/>
    <property type="evidence" value="ECO:0007669"/>
    <property type="project" value="UniProtKB-SubCell"/>
</dbReference>
<feature type="compositionally biased region" description="Low complexity" evidence="16">
    <location>
        <begin position="616"/>
        <end position="628"/>
    </location>
</feature>
<evidence type="ECO:0000256" key="4">
    <source>
        <dbReference type="ARBA" id="ARBA00010304"/>
    </source>
</evidence>
<evidence type="ECO:0000256" key="11">
    <source>
        <dbReference type="ARBA" id="ARBA00023204"/>
    </source>
</evidence>
<proteinExistence type="inferred from homology"/>
<reference evidence="18" key="1">
    <citation type="submission" date="2021-04" db="EMBL/GenBank/DDBJ databases">
        <authorList>
            <consortium name="Molecular Ecology Group"/>
        </authorList>
    </citation>
    <scope>NUCLEOTIDE SEQUENCE</scope>
</reference>
<evidence type="ECO:0000256" key="3">
    <source>
        <dbReference type="ARBA" id="ARBA00004574"/>
    </source>
</evidence>
<feature type="compositionally biased region" description="Polar residues" evidence="16">
    <location>
        <begin position="629"/>
        <end position="677"/>
    </location>
</feature>
<evidence type="ECO:0000256" key="12">
    <source>
        <dbReference type="ARBA" id="ARBA00023242"/>
    </source>
</evidence>
<dbReference type="Gene3D" id="3.40.50.12650">
    <property type="match status" value="1"/>
</dbReference>
<protein>
    <recommendedName>
        <fullName evidence="13">5' exonuclease Apollo</fullName>
        <ecNumber evidence="5">3.5.2.6</ecNumber>
    </recommendedName>
    <alternativeName>
        <fullName evidence="14">DNA cross-link repair 1B protein</fullName>
    </alternativeName>
    <alternativeName>
        <fullName evidence="15">SNM1 homolog B</fullName>
    </alternativeName>
</protein>
<evidence type="ECO:0000256" key="8">
    <source>
        <dbReference type="ARBA" id="ARBA00022763"/>
    </source>
</evidence>